<accession>A0A4Y9ZKY4</accession>
<sequence>MGSRSARQRPSSSAMARRMPLCSGSPFKTYVPPGDCVVVLRAIPPHLYATPHLQVWKRPLQERQRTASCLSAEVQADAAEEEPVVDGAG</sequence>
<comment type="caution">
    <text evidence="1">The sequence shown here is derived from an EMBL/GenBank/DDBJ whole genome shotgun (WGS) entry which is preliminary data.</text>
</comment>
<name>A0A4Y9ZKY4_9AGAM</name>
<protein>
    <submittedName>
        <fullName evidence="1">Uncharacterized protein</fullName>
    </submittedName>
</protein>
<dbReference type="AlphaFoldDB" id="A0A4Y9ZKY4"/>
<evidence type="ECO:0000313" key="2">
    <source>
        <dbReference type="Proteomes" id="UP000298061"/>
    </source>
</evidence>
<dbReference type="Proteomes" id="UP000298061">
    <property type="component" value="Unassembled WGS sequence"/>
</dbReference>
<gene>
    <name evidence="1" type="ORF">EWM64_g8737</name>
</gene>
<evidence type="ECO:0000313" key="1">
    <source>
        <dbReference type="EMBL" id="TFY75275.1"/>
    </source>
</evidence>
<reference evidence="1 2" key="1">
    <citation type="submission" date="2019-02" db="EMBL/GenBank/DDBJ databases">
        <title>Genome sequencing of the rare red list fungi Hericium alpestre (H. flagellum).</title>
        <authorList>
            <person name="Buettner E."/>
            <person name="Kellner H."/>
        </authorList>
    </citation>
    <scope>NUCLEOTIDE SEQUENCE [LARGE SCALE GENOMIC DNA]</scope>
    <source>
        <strain evidence="1 2">DSM 108284</strain>
    </source>
</reference>
<proteinExistence type="predicted"/>
<keyword evidence="2" id="KW-1185">Reference proteome</keyword>
<dbReference type="EMBL" id="SFCI01001647">
    <property type="protein sequence ID" value="TFY75275.1"/>
    <property type="molecule type" value="Genomic_DNA"/>
</dbReference>
<organism evidence="1 2">
    <name type="scientific">Hericium alpestre</name>
    <dbReference type="NCBI Taxonomy" id="135208"/>
    <lineage>
        <taxon>Eukaryota</taxon>
        <taxon>Fungi</taxon>
        <taxon>Dikarya</taxon>
        <taxon>Basidiomycota</taxon>
        <taxon>Agaricomycotina</taxon>
        <taxon>Agaricomycetes</taxon>
        <taxon>Russulales</taxon>
        <taxon>Hericiaceae</taxon>
        <taxon>Hericium</taxon>
    </lineage>
</organism>